<organism evidence="1 2">
    <name type="scientific">Hankyongella ginsenosidimutans</name>
    <dbReference type="NCBI Taxonomy" id="1763828"/>
    <lineage>
        <taxon>Bacteria</taxon>
        <taxon>Pseudomonadati</taxon>
        <taxon>Pseudomonadota</taxon>
        <taxon>Alphaproteobacteria</taxon>
        <taxon>Sphingomonadales</taxon>
        <taxon>Sphingomonadaceae</taxon>
        <taxon>Hankyongella</taxon>
    </lineage>
</organism>
<gene>
    <name evidence="1" type="ORF">E6W36_01460</name>
</gene>
<evidence type="ECO:0000313" key="2">
    <source>
        <dbReference type="Proteomes" id="UP000298714"/>
    </source>
</evidence>
<dbReference type="Proteomes" id="UP000298714">
    <property type="component" value="Chromosome"/>
</dbReference>
<dbReference type="EMBL" id="CP039704">
    <property type="protein sequence ID" value="QCI78780.1"/>
    <property type="molecule type" value="Genomic_DNA"/>
</dbReference>
<protein>
    <recommendedName>
        <fullName evidence="3">2OG-Fe(II) oxygenase</fullName>
    </recommendedName>
</protein>
<sequence length="204" mass="22285">MFGTPLITFQMPDHDQLNAAFRSRILEKQAQDPAGVQHSNVNGWHSDADMLDWGGAPAQRLGQTLCDLCTNFTLDPGSPAKPRFGWHLRMWANVSGPGAANQTHAHPAFWSAAYYVDDGGCADDPAKGGELCLVDPRYPMTAMAAPDIFMRGADGRPKQVEQLVRPKPGLIVIFPSWLQHAVRPYKGDALRISIATNLTVVPKV</sequence>
<proteinExistence type="predicted"/>
<keyword evidence="2" id="KW-1185">Reference proteome</keyword>
<accession>A0A4D7C5A5</accession>
<dbReference type="Pfam" id="PF13759">
    <property type="entry name" value="2OG-FeII_Oxy_5"/>
    <property type="match status" value="1"/>
</dbReference>
<dbReference type="Gene3D" id="2.60.120.620">
    <property type="entry name" value="q2cbj1_9rhob like domain"/>
    <property type="match status" value="1"/>
</dbReference>
<evidence type="ECO:0008006" key="3">
    <source>
        <dbReference type="Google" id="ProtNLM"/>
    </source>
</evidence>
<reference evidence="2" key="1">
    <citation type="submission" date="2019-04" db="EMBL/GenBank/DDBJ databases">
        <title>Complete genome sequence of Sphingomonas sp. W1-2-3.</title>
        <authorList>
            <person name="Im W.T."/>
        </authorList>
    </citation>
    <scope>NUCLEOTIDE SEQUENCE [LARGE SCALE GENOMIC DNA]</scope>
    <source>
        <strain evidence="2">W1-2-3</strain>
    </source>
</reference>
<dbReference type="NCBIfam" id="TIGR02466">
    <property type="entry name" value="TIGR02466 family protein"/>
    <property type="match status" value="1"/>
</dbReference>
<dbReference type="KEGG" id="hgn:E6W36_01460"/>
<evidence type="ECO:0000313" key="1">
    <source>
        <dbReference type="EMBL" id="QCI78780.1"/>
    </source>
</evidence>
<dbReference type="AlphaFoldDB" id="A0A4D7C5A5"/>
<dbReference type="InterPro" id="IPR012668">
    <property type="entry name" value="CHP02466"/>
</dbReference>
<name>A0A4D7C5A5_9SPHN</name>